<dbReference type="Proteomes" id="UP000315700">
    <property type="component" value="Chromosome"/>
</dbReference>
<dbReference type="InterPro" id="IPR002104">
    <property type="entry name" value="Integrase_catalytic"/>
</dbReference>
<feature type="domain" description="Tyr recombinase" evidence="3">
    <location>
        <begin position="247"/>
        <end position="429"/>
    </location>
</feature>
<feature type="region of interest" description="Disordered" evidence="2">
    <location>
        <begin position="557"/>
        <end position="592"/>
    </location>
</feature>
<dbReference type="InterPro" id="IPR011010">
    <property type="entry name" value="DNA_brk_join_enz"/>
</dbReference>
<dbReference type="GO" id="GO:0006310">
    <property type="term" value="P:DNA recombination"/>
    <property type="evidence" value="ECO:0007669"/>
    <property type="project" value="UniProtKB-KW"/>
</dbReference>
<evidence type="ECO:0000313" key="4">
    <source>
        <dbReference type="EMBL" id="QDT55585.1"/>
    </source>
</evidence>
<dbReference type="AlphaFoldDB" id="A0A517SHI9"/>
<dbReference type="RefSeq" id="WP_197453420.1">
    <property type="nucleotide sequence ID" value="NZ_CP036271.1"/>
</dbReference>
<evidence type="ECO:0000313" key="5">
    <source>
        <dbReference type="Proteomes" id="UP000315700"/>
    </source>
</evidence>
<evidence type="ECO:0000256" key="2">
    <source>
        <dbReference type="SAM" id="MobiDB-lite"/>
    </source>
</evidence>
<feature type="compositionally biased region" description="Polar residues" evidence="2">
    <location>
        <begin position="571"/>
        <end position="583"/>
    </location>
</feature>
<protein>
    <submittedName>
        <fullName evidence="4">Site-specific tyrosine recombinase XerD</fullName>
    </submittedName>
</protein>
<evidence type="ECO:0000259" key="3">
    <source>
        <dbReference type="PROSITE" id="PS51898"/>
    </source>
</evidence>
<sequence>MVSVAETKRDDTQCRAVAQLAGNKKASCTAPATLQGLLWTHYRKAHSRASEATVMRLHYVVRSVDRFTGRLTLVDDLTEELFNRWVEHRENLVSASTAYHNRVDFLTLWRWASAAGYCSTPLPSSLHRVSAEQRNDAADQSASGLTLRQLLWDRYVPSRQNLKPSSAKLIEYSVRSFQRYVTRPVLVEELSEDFVMPFLAHRRRTVSLETAKREASNLLCLWRFALRKRLCDNPLPEDWEPIRLTRKIPRAWSLEEFGRILDAASHRAGMFRTLPVHARDFWTALLLFLYESGARIGATMCMETADVVLPRAQAILRADFAKTGIESVVDLSPEAVIALQAIYDPNRRVLFDWPYARRQLWLDYRDIVVDAGLETVKGEGFHKIRRTSATQAVIAAGWDHARVALGHSQEAMTRRYVDLRQVPRPKIHLPLPSIVQTTAAASRLTIAPSDGRPVALIAYRPDLAGRPAEPIEPVDSRLWEFRRGGWAQYGGGKWLRINSRWFEALKVLAAGTVIDTNRVQLLWSPSPTDPMPPKAIGRAIGKLRNWLRRVMDAPAGFDPLPSAGKQPTRWRLQQPSASVSDHQVPSPLDHAG</sequence>
<dbReference type="KEGG" id="ccos:Pan44_36300"/>
<keyword evidence="5" id="KW-1185">Reference proteome</keyword>
<proteinExistence type="predicted"/>
<name>A0A517SHI9_9PLAN</name>
<gene>
    <name evidence="4" type="ORF">Pan44_36300</name>
</gene>
<dbReference type="GO" id="GO:0003677">
    <property type="term" value="F:DNA binding"/>
    <property type="evidence" value="ECO:0007669"/>
    <property type="project" value="InterPro"/>
</dbReference>
<dbReference type="GO" id="GO:0015074">
    <property type="term" value="P:DNA integration"/>
    <property type="evidence" value="ECO:0007669"/>
    <property type="project" value="InterPro"/>
</dbReference>
<reference evidence="4 5" key="1">
    <citation type="submission" date="2019-02" db="EMBL/GenBank/DDBJ databases">
        <title>Deep-cultivation of Planctomycetes and their phenomic and genomic characterization uncovers novel biology.</title>
        <authorList>
            <person name="Wiegand S."/>
            <person name="Jogler M."/>
            <person name="Boedeker C."/>
            <person name="Pinto D."/>
            <person name="Vollmers J."/>
            <person name="Rivas-Marin E."/>
            <person name="Kohn T."/>
            <person name="Peeters S.H."/>
            <person name="Heuer A."/>
            <person name="Rast P."/>
            <person name="Oberbeckmann S."/>
            <person name="Bunk B."/>
            <person name="Jeske O."/>
            <person name="Meyerdierks A."/>
            <person name="Storesund J.E."/>
            <person name="Kallscheuer N."/>
            <person name="Luecker S."/>
            <person name="Lage O.M."/>
            <person name="Pohl T."/>
            <person name="Merkel B.J."/>
            <person name="Hornburger P."/>
            <person name="Mueller R.-W."/>
            <person name="Bruemmer F."/>
            <person name="Labrenz M."/>
            <person name="Spormann A.M."/>
            <person name="Op den Camp H."/>
            <person name="Overmann J."/>
            <person name="Amann R."/>
            <person name="Jetten M.S.M."/>
            <person name="Mascher T."/>
            <person name="Medema M.H."/>
            <person name="Devos D.P."/>
            <person name="Kaster A.-K."/>
            <person name="Ovreas L."/>
            <person name="Rohde M."/>
            <person name="Galperin M.Y."/>
            <person name="Jogler C."/>
        </authorList>
    </citation>
    <scope>NUCLEOTIDE SEQUENCE [LARGE SCALE GENOMIC DNA]</scope>
    <source>
        <strain evidence="4 5">Pan44</strain>
    </source>
</reference>
<dbReference type="InParanoid" id="A0A517SHI9"/>
<evidence type="ECO:0000256" key="1">
    <source>
        <dbReference type="ARBA" id="ARBA00023172"/>
    </source>
</evidence>
<keyword evidence="1" id="KW-0233">DNA recombination</keyword>
<dbReference type="InterPro" id="IPR013762">
    <property type="entry name" value="Integrase-like_cat_sf"/>
</dbReference>
<dbReference type="SUPFAM" id="SSF56349">
    <property type="entry name" value="DNA breaking-rejoining enzymes"/>
    <property type="match status" value="1"/>
</dbReference>
<dbReference type="PROSITE" id="PS51898">
    <property type="entry name" value="TYR_RECOMBINASE"/>
    <property type="match status" value="1"/>
</dbReference>
<dbReference type="Pfam" id="PF00589">
    <property type="entry name" value="Phage_integrase"/>
    <property type="match status" value="1"/>
</dbReference>
<dbReference type="EMBL" id="CP036271">
    <property type="protein sequence ID" value="QDT55585.1"/>
    <property type="molecule type" value="Genomic_DNA"/>
</dbReference>
<dbReference type="Gene3D" id="1.10.443.10">
    <property type="entry name" value="Intergrase catalytic core"/>
    <property type="match status" value="1"/>
</dbReference>
<accession>A0A517SHI9</accession>
<organism evidence="4 5">
    <name type="scientific">Caulifigura coniformis</name>
    <dbReference type="NCBI Taxonomy" id="2527983"/>
    <lineage>
        <taxon>Bacteria</taxon>
        <taxon>Pseudomonadati</taxon>
        <taxon>Planctomycetota</taxon>
        <taxon>Planctomycetia</taxon>
        <taxon>Planctomycetales</taxon>
        <taxon>Planctomycetaceae</taxon>
        <taxon>Caulifigura</taxon>
    </lineage>
</organism>